<evidence type="ECO:0000313" key="11">
    <source>
        <dbReference type="EMBL" id="PGS80006.1"/>
    </source>
</evidence>
<evidence type="ECO:0000256" key="9">
    <source>
        <dbReference type="RuleBase" id="RU362091"/>
    </source>
</evidence>
<keyword evidence="4 10" id="KW-1003">Cell membrane</keyword>
<comment type="function">
    <text evidence="10">Catalyzes the sodium-dependent uptake of extracellular L-proline.</text>
</comment>
<dbReference type="FunFam" id="1.20.1730.10:FF:000002">
    <property type="entry name" value="Sodium/proline symporter"/>
    <property type="match status" value="1"/>
</dbReference>
<feature type="transmembrane region" description="Helical" evidence="10">
    <location>
        <begin position="117"/>
        <end position="135"/>
    </location>
</feature>
<keyword evidence="3 10" id="KW-0813">Transport</keyword>
<dbReference type="NCBIfam" id="TIGR00813">
    <property type="entry name" value="sss"/>
    <property type="match status" value="1"/>
</dbReference>
<feature type="transmembrane region" description="Helical" evidence="10">
    <location>
        <begin position="268"/>
        <end position="290"/>
    </location>
</feature>
<proteinExistence type="inferred from homology"/>
<accession>A0A9X7CPP7</accession>
<evidence type="ECO:0000256" key="6">
    <source>
        <dbReference type="ARBA" id="ARBA00022989"/>
    </source>
</evidence>
<dbReference type="PROSITE" id="PS50283">
    <property type="entry name" value="NA_SOLUT_SYMP_3"/>
    <property type="match status" value="1"/>
</dbReference>
<gene>
    <name evidence="11" type="primary">putP</name>
    <name evidence="11" type="ORF">COC69_10710</name>
</gene>
<evidence type="ECO:0000256" key="8">
    <source>
        <dbReference type="ARBA" id="ARBA00033708"/>
    </source>
</evidence>
<feature type="transmembrane region" description="Helical" evidence="10">
    <location>
        <begin position="448"/>
        <end position="471"/>
    </location>
</feature>
<feature type="transmembrane region" description="Helical" evidence="10">
    <location>
        <begin position="310"/>
        <end position="339"/>
    </location>
</feature>
<dbReference type="GO" id="GO:0005298">
    <property type="term" value="F:proline:sodium symporter activity"/>
    <property type="evidence" value="ECO:0007669"/>
    <property type="project" value="UniProtKB-UniRule"/>
</dbReference>
<organism evidence="11 12">
    <name type="scientific">Bacillus cereus</name>
    <dbReference type="NCBI Taxonomy" id="1396"/>
    <lineage>
        <taxon>Bacteria</taxon>
        <taxon>Bacillati</taxon>
        <taxon>Bacillota</taxon>
        <taxon>Bacilli</taxon>
        <taxon>Bacillales</taxon>
        <taxon>Bacillaceae</taxon>
        <taxon>Bacillus</taxon>
        <taxon>Bacillus cereus group</taxon>
    </lineage>
</organism>
<evidence type="ECO:0000256" key="1">
    <source>
        <dbReference type="ARBA" id="ARBA00004651"/>
    </source>
</evidence>
<keyword evidence="10" id="KW-0769">Symport</keyword>
<evidence type="ECO:0000256" key="3">
    <source>
        <dbReference type="ARBA" id="ARBA00022448"/>
    </source>
</evidence>
<comment type="caution">
    <text evidence="11">The sequence shown here is derived from an EMBL/GenBank/DDBJ whole genome shotgun (WGS) entry which is preliminary data.</text>
</comment>
<protein>
    <recommendedName>
        <fullName evidence="10">Sodium/proline symporter</fullName>
    </recommendedName>
    <alternativeName>
        <fullName evidence="10">Proline permease</fullName>
    </alternativeName>
</protein>
<keyword evidence="7 10" id="KW-0472">Membrane</keyword>
<reference evidence="11 12" key="1">
    <citation type="submission" date="2017-09" db="EMBL/GenBank/DDBJ databases">
        <title>Large-scale bioinformatics analysis of Bacillus genomes uncovers conserved roles of natural products in bacterial physiology.</title>
        <authorList>
            <consortium name="Agbiome Team Llc"/>
            <person name="Bleich R.M."/>
            <person name="Grubbs K.J."/>
            <person name="Santa Maria K.C."/>
            <person name="Allen S.E."/>
            <person name="Farag S."/>
            <person name="Shank E.A."/>
            <person name="Bowers A."/>
        </authorList>
    </citation>
    <scope>NUCLEOTIDE SEQUENCE [LARGE SCALE GENOMIC DNA]</scope>
    <source>
        <strain evidence="11 12">AFS041711</strain>
    </source>
</reference>
<dbReference type="InterPro" id="IPR038377">
    <property type="entry name" value="Na/Glc_symporter_sf"/>
</dbReference>
<feature type="transmembrane region" description="Helical" evidence="10">
    <location>
        <begin position="185"/>
        <end position="205"/>
    </location>
</feature>
<evidence type="ECO:0000313" key="12">
    <source>
        <dbReference type="Proteomes" id="UP000224203"/>
    </source>
</evidence>
<dbReference type="PANTHER" id="PTHR48086">
    <property type="entry name" value="SODIUM/PROLINE SYMPORTER-RELATED"/>
    <property type="match status" value="1"/>
</dbReference>
<evidence type="ECO:0000256" key="10">
    <source>
        <dbReference type="RuleBase" id="RU366012"/>
    </source>
</evidence>
<feature type="transmembrane region" description="Helical" evidence="10">
    <location>
        <begin position="360"/>
        <end position="380"/>
    </location>
</feature>
<keyword evidence="10" id="KW-0739">Sodium transport</keyword>
<dbReference type="NCBIfam" id="TIGR02121">
    <property type="entry name" value="Na_Pro_sym"/>
    <property type="match status" value="1"/>
</dbReference>
<dbReference type="InterPro" id="IPR011851">
    <property type="entry name" value="Na/Pro_symporter"/>
</dbReference>
<keyword evidence="10" id="KW-0915">Sodium</keyword>
<dbReference type="EMBL" id="NULI01000052">
    <property type="protein sequence ID" value="PGS80006.1"/>
    <property type="molecule type" value="Genomic_DNA"/>
</dbReference>
<keyword evidence="5 10" id="KW-0812">Transmembrane</keyword>
<comment type="caution">
    <text evidence="10">Lacks conserved residue(s) required for the propagation of feature annotation.</text>
</comment>
<keyword evidence="10" id="KW-0029">Amino-acid transport</keyword>
<dbReference type="GO" id="GO:0005886">
    <property type="term" value="C:plasma membrane"/>
    <property type="evidence" value="ECO:0007669"/>
    <property type="project" value="UniProtKB-SubCell"/>
</dbReference>
<comment type="catalytic activity">
    <reaction evidence="8">
        <text>L-proline(in) + Na(+)(in) = L-proline(out) + Na(+)(out)</text>
        <dbReference type="Rhea" id="RHEA:28967"/>
        <dbReference type="ChEBI" id="CHEBI:29101"/>
        <dbReference type="ChEBI" id="CHEBI:60039"/>
    </reaction>
</comment>
<dbReference type="AlphaFoldDB" id="A0A9X7CPP7"/>
<dbReference type="InterPro" id="IPR001734">
    <property type="entry name" value="Na/solute_symporter"/>
</dbReference>
<feature type="transmembrane region" description="Helical" evidence="10">
    <location>
        <begin position="417"/>
        <end position="436"/>
    </location>
</feature>
<dbReference type="Proteomes" id="UP000224203">
    <property type="component" value="Unassembled WGS sequence"/>
</dbReference>
<dbReference type="GO" id="GO:0031402">
    <property type="term" value="F:sodium ion binding"/>
    <property type="evidence" value="ECO:0007669"/>
    <property type="project" value="UniProtKB-UniRule"/>
</dbReference>
<feature type="transmembrane region" description="Helical" evidence="10">
    <location>
        <begin position="386"/>
        <end position="410"/>
    </location>
</feature>
<comment type="subcellular location">
    <subcellularLocation>
        <location evidence="1 10">Cell membrane</location>
        <topology evidence="1 10">Multi-pass membrane protein</topology>
    </subcellularLocation>
</comment>
<name>A0A9X7CPP7_BACCE</name>
<feature type="transmembrane region" description="Helical" evidence="10">
    <location>
        <begin position="59"/>
        <end position="81"/>
    </location>
</feature>
<sequence>MVSLAIYMAGMLYIGYWSYKKTSDLSDYMLGGRGLGPAVTALSAGASDMSGWMLMGLPGAMYATGLSSVWIAIGLLIGAYANYLIIAPRLRTYTEVANDSITIPDFLENRFKDRTKILRFVSAVVILVFFTFYASAGLVSGGRLFENSFNLDYKIGLFVTVGVVVAYTLFGGFLAVSWTDFVQGCIMFIALVLVPIVAFTDVGGITETFNTIKQVDASHLDMFKGTTILGIISFLAWGLGYFGQPHIIVRFMAITSIKDLKTSRRIGIGWMTISIIGAMLTGLIGIAYYVKNNTTLQDPEMVFVTFSNILFHPYITGFLLSAILASIMSSISSQLLVISSAVTEDFYKTFFRRNASDKELVFIGRLSVLVVAMIAVVLAYHPSDTILTLVGYAWAGFGSAFGPAILLSLYWKRTNKWGVLAGMIVGAVVVIAWVQIPSLKAIMYEMVPGFFCSLLTVIVVSLLTVIVVSLLTKEPVKAVHREFNEMEAVLEEEKK</sequence>
<dbReference type="GO" id="GO:0015193">
    <property type="term" value="F:L-proline transmembrane transporter activity"/>
    <property type="evidence" value="ECO:0007669"/>
    <property type="project" value="TreeGrafter"/>
</dbReference>
<dbReference type="Pfam" id="PF00474">
    <property type="entry name" value="SSF"/>
    <property type="match status" value="1"/>
</dbReference>
<keyword evidence="6 10" id="KW-1133">Transmembrane helix</keyword>
<feature type="transmembrane region" description="Helical" evidence="10">
    <location>
        <begin position="155"/>
        <end position="178"/>
    </location>
</feature>
<comment type="similarity">
    <text evidence="2 9">Belongs to the sodium:solute symporter (SSF) (TC 2.A.21) family.</text>
</comment>
<keyword evidence="10" id="KW-0406">Ion transport</keyword>
<feature type="transmembrane region" description="Helical" evidence="10">
    <location>
        <begin position="225"/>
        <end position="242"/>
    </location>
</feature>
<dbReference type="CDD" id="cd11475">
    <property type="entry name" value="SLC5sbd_PutP"/>
    <property type="match status" value="1"/>
</dbReference>
<dbReference type="InterPro" id="IPR050277">
    <property type="entry name" value="Sodium:Solute_Symporter"/>
</dbReference>
<dbReference type="PANTHER" id="PTHR48086:SF1">
    <property type="entry name" value="OSMOREGULATED PROLINE TRANSPORTER OPUE"/>
    <property type="match status" value="1"/>
</dbReference>
<evidence type="ECO:0000256" key="5">
    <source>
        <dbReference type="ARBA" id="ARBA00022692"/>
    </source>
</evidence>
<evidence type="ECO:0000256" key="2">
    <source>
        <dbReference type="ARBA" id="ARBA00006434"/>
    </source>
</evidence>
<dbReference type="GO" id="GO:0015824">
    <property type="term" value="P:proline transport"/>
    <property type="evidence" value="ECO:0007669"/>
    <property type="project" value="UniProtKB-UniRule"/>
</dbReference>
<dbReference type="Gene3D" id="1.20.1730.10">
    <property type="entry name" value="Sodium/glucose cotransporter"/>
    <property type="match status" value="1"/>
</dbReference>
<evidence type="ECO:0000256" key="7">
    <source>
        <dbReference type="ARBA" id="ARBA00023136"/>
    </source>
</evidence>
<evidence type="ECO:0000256" key="4">
    <source>
        <dbReference type="ARBA" id="ARBA00022475"/>
    </source>
</evidence>